<dbReference type="Proteomes" id="UP001303160">
    <property type="component" value="Unassembled WGS sequence"/>
</dbReference>
<feature type="domain" description="DNA mismatch repair protein HSM3 N-terminal" evidence="2">
    <location>
        <begin position="26"/>
        <end position="119"/>
    </location>
</feature>
<reference evidence="3" key="1">
    <citation type="journal article" date="2023" name="Mol. Phylogenet. Evol.">
        <title>Genome-scale phylogeny and comparative genomics of the fungal order Sordariales.</title>
        <authorList>
            <person name="Hensen N."/>
            <person name="Bonometti L."/>
            <person name="Westerberg I."/>
            <person name="Brannstrom I.O."/>
            <person name="Guillou S."/>
            <person name="Cros-Aarteil S."/>
            <person name="Calhoun S."/>
            <person name="Haridas S."/>
            <person name="Kuo A."/>
            <person name="Mondo S."/>
            <person name="Pangilinan J."/>
            <person name="Riley R."/>
            <person name="LaButti K."/>
            <person name="Andreopoulos B."/>
            <person name="Lipzen A."/>
            <person name="Chen C."/>
            <person name="Yan M."/>
            <person name="Daum C."/>
            <person name="Ng V."/>
            <person name="Clum A."/>
            <person name="Steindorff A."/>
            <person name="Ohm R.A."/>
            <person name="Martin F."/>
            <person name="Silar P."/>
            <person name="Natvig D.O."/>
            <person name="Lalanne C."/>
            <person name="Gautier V."/>
            <person name="Ament-Velasquez S.L."/>
            <person name="Kruys A."/>
            <person name="Hutchinson M.I."/>
            <person name="Powell A.J."/>
            <person name="Barry K."/>
            <person name="Miller A.N."/>
            <person name="Grigoriev I.V."/>
            <person name="Debuchy R."/>
            <person name="Gladieux P."/>
            <person name="Hiltunen Thoren M."/>
            <person name="Johannesson H."/>
        </authorList>
    </citation>
    <scope>NUCLEOTIDE SEQUENCE</scope>
    <source>
        <strain evidence="3">CBS 315.58</strain>
    </source>
</reference>
<evidence type="ECO:0000259" key="2">
    <source>
        <dbReference type="Pfam" id="PF18795"/>
    </source>
</evidence>
<feature type="region of interest" description="Disordered" evidence="1">
    <location>
        <begin position="262"/>
        <end position="298"/>
    </location>
</feature>
<dbReference type="AlphaFoldDB" id="A0AAN6XR08"/>
<evidence type="ECO:0000256" key="1">
    <source>
        <dbReference type="SAM" id="MobiDB-lite"/>
    </source>
</evidence>
<protein>
    <recommendedName>
        <fullName evidence="2">DNA mismatch repair protein HSM3 N-terminal domain-containing protein</fullName>
    </recommendedName>
</protein>
<name>A0AAN6XR08_9PEZI</name>
<sequence>MDNVPISGLDELHSHLDDLIQDPGLALIPKLFDDVELQLTDSNIPPLLPSLLPKLTQILQQYNDDPAVIVSLTIKLLRPISFAQVLQLASEDSLTQALNSPAPAAQILGLTILHKAASSHHDVTALSGMPTLVTTLLTTWLSSPKVEVGQKATKVLGDLLDIDCARPVPTPPPRLSSGAQPSHYELVIRRTAGYGKLWDLIFHTKNTYHHLLSLLTGRHPSTANNPSQLSLAQGRVLRILPRLAALDITAIAHSEIPALTPAHLTNGHLSSDEDSDNETTAPPPAQTQNSGTNPPQEGEGLLQYAALRMVDKGDMLMHLNLVDFFEAFVSLMRITEWSEPKEQVIKRMLAEAVPGDEMLKNALDSLPDRTVEEEAAGLRMWMRAIMPATSWIIPER</sequence>
<evidence type="ECO:0000313" key="4">
    <source>
        <dbReference type="Proteomes" id="UP001303160"/>
    </source>
</evidence>
<gene>
    <name evidence="3" type="ORF">QBC40DRAFT_271626</name>
</gene>
<dbReference type="Gene3D" id="1.25.10.50">
    <property type="match status" value="1"/>
</dbReference>
<evidence type="ECO:0000313" key="3">
    <source>
        <dbReference type="EMBL" id="KAK4205020.1"/>
    </source>
</evidence>
<dbReference type="EMBL" id="MU863878">
    <property type="protein sequence ID" value="KAK4205020.1"/>
    <property type="molecule type" value="Genomic_DNA"/>
</dbReference>
<keyword evidence="4" id="KW-1185">Reference proteome</keyword>
<feature type="compositionally biased region" description="Polar residues" evidence="1">
    <location>
        <begin position="286"/>
        <end position="295"/>
    </location>
</feature>
<comment type="caution">
    <text evidence="3">The sequence shown here is derived from an EMBL/GenBank/DDBJ whole genome shotgun (WGS) entry which is preliminary data.</text>
</comment>
<dbReference type="SUPFAM" id="SSF48371">
    <property type="entry name" value="ARM repeat"/>
    <property type="match status" value="1"/>
</dbReference>
<proteinExistence type="predicted"/>
<dbReference type="InterPro" id="IPR041335">
    <property type="entry name" value="HSM3_N"/>
</dbReference>
<dbReference type="Pfam" id="PF18795">
    <property type="entry name" value="HSM3_N"/>
    <property type="match status" value="1"/>
</dbReference>
<accession>A0AAN6XR08</accession>
<organism evidence="3 4">
    <name type="scientific">Triangularia verruculosa</name>
    <dbReference type="NCBI Taxonomy" id="2587418"/>
    <lineage>
        <taxon>Eukaryota</taxon>
        <taxon>Fungi</taxon>
        <taxon>Dikarya</taxon>
        <taxon>Ascomycota</taxon>
        <taxon>Pezizomycotina</taxon>
        <taxon>Sordariomycetes</taxon>
        <taxon>Sordariomycetidae</taxon>
        <taxon>Sordariales</taxon>
        <taxon>Podosporaceae</taxon>
        <taxon>Triangularia</taxon>
    </lineage>
</organism>
<dbReference type="InterPro" id="IPR016024">
    <property type="entry name" value="ARM-type_fold"/>
</dbReference>
<reference evidence="3" key="2">
    <citation type="submission" date="2023-05" db="EMBL/GenBank/DDBJ databases">
        <authorList>
            <consortium name="Lawrence Berkeley National Laboratory"/>
            <person name="Steindorff A."/>
            <person name="Hensen N."/>
            <person name="Bonometti L."/>
            <person name="Westerberg I."/>
            <person name="Brannstrom I.O."/>
            <person name="Guillou S."/>
            <person name="Cros-Aarteil S."/>
            <person name="Calhoun S."/>
            <person name="Haridas S."/>
            <person name="Kuo A."/>
            <person name="Mondo S."/>
            <person name="Pangilinan J."/>
            <person name="Riley R."/>
            <person name="Labutti K."/>
            <person name="Andreopoulos B."/>
            <person name="Lipzen A."/>
            <person name="Chen C."/>
            <person name="Yanf M."/>
            <person name="Daum C."/>
            <person name="Ng V."/>
            <person name="Clum A."/>
            <person name="Ohm R."/>
            <person name="Martin F."/>
            <person name="Silar P."/>
            <person name="Natvig D."/>
            <person name="Lalanne C."/>
            <person name="Gautier V."/>
            <person name="Ament-Velasquez S.L."/>
            <person name="Kruys A."/>
            <person name="Hutchinson M.I."/>
            <person name="Powell A.J."/>
            <person name="Barry K."/>
            <person name="Miller A.N."/>
            <person name="Grigoriev I.V."/>
            <person name="Debuchy R."/>
            <person name="Gladieux P."/>
            <person name="Thoren M.H."/>
            <person name="Johannesson H."/>
        </authorList>
    </citation>
    <scope>NUCLEOTIDE SEQUENCE</scope>
    <source>
        <strain evidence="3">CBS 315.58</strain>
    </source>
</reference>